<protein>
    <submittedName>
        <fullName evidence="3">RND efflux system, outer membrane lipoprotein, NodT</fullName>
    </submittedName>
</protein>
<dbReference type="Gene3D" id="2.20.200.10">
    <property type="entry name" value="Outer membrane efflux proteins (OEP)"/>
    <property type="match status" value="1"/>
</dbReference>
<dbReference type="PANTHER" id="PTHR30203">
    <property type="entry name" value="OUTER MEMBRANE CATION EFFLUX PROTEIN"/>
    <property type="match status" value="1"/>
</dbReference>
<accession>Q47E29</accession>
<proteinExistence type="inferred from homology"/>
<gene>
    <name evidence="3" type="ordered locus">Daro_2162</name>
</gene>
<dbReference type="EMBL" id="CP000089">
    <property type="protein sequence ID" value="AAZ46902.1"/>
    <property type="molecule type" value="Genomic_DNA"/>
</dbReference>
<dbReference type="AlphaFoldDB" id="Q47E29"/>
<dbReference type="Pfam" id="PF02321">
    <property type="entry name" value="OEP"/>
    <property type="match status" value="2"/>
</dbReference>
<comment type="similarity">
    <text evidence="1 2">Belongs to the outer membrane factor (OMF) (TC 1.B.17) family.</text>
</comment>
<keyword evidence="2" id="KW-0564">Palmitate</keyword>
<dbReference type="HOGENOM" id="CLU_012817_13_1_4"/>
<organism evidence="3">
    <name type="scientific">Dechloromonas aromatica (strain RCB)</name>
    <dbReference type="NCBI Taxonomy" id="159087"/>
    <lineage>
        <taxon>Bacteria</taxon>
        <taxon>Pseudomonadati</taxon>
        <taxon>Pseudomonadota</taxon>
        <taxon>Betaproteobacteria</taxon>
        <taxon>Rhodocyclales</taxon>
        <taxon>Azonexaceae</taxon>
        <taxon>Dechloromonas</taxon>
    </lineage>
</organism>
<evidence type="ECO:0000256" key="1">
    <source>
        <dbReference type="ARBA" id="ARBA00007613"/>
    </source>
</evidence>
<dbReference type="KEGG" id="dar:Daro_2162"/>
<dbReference type="Gene3D" id="1.20.1600.10">
    <property type="entry name" value="Outer membrane efflux proteins (OEP)"/>
    <property type="match status" value="1"/>
</dbReference>
<dbReference type="SUPFAM" id="SSF56954">
    <property type="entry name" value="Outer membrane efflux proteins (OEP)"/>
    <property type="match status" value="1"/>
</dbReference>
<dbReference type="PANTHER" id="PTHR30203:SF30">
    <property type="entry name" value="OUTER MEMBRANE PROTEIN-RELATED"/>
    <property type="match status" value="1"/>
</dbReference>
<keyword evidence="2" id="KW-0812">Transmembrane</keyword>
<dbReference type="NCBIfam" id="TIGR01845">
    <property type="entry name" value="outer_NodT"/>
    <property type="match status" value="1"/>
</dbReference>
<dbReference type="InterPro" id="IPR010131">
    <property type="entry name" value="MdtP/NodT-like"/>
</dbReference>
<evidence type="ECO:0000313" key="3">
    <source>
        <dbReference type="EMBL" id="AAZ46902.1"/>
    </source>
</evidence>
<keyword evidence="2 3" id="KW-0449">Lipoprotein</keyword>
<keyword evidence="2" id="KW-0472">Membrane</keyword>
<keyword evidence="2" id="KW-1134">Transmembrane beta strand</keyword>
<comment type="subcellular location">
    <subcellularLocation>
        <location evidence="2">Cell membrane</location>
        <topology evidence="2">Lipid-anchor</topology>
    </subcellularLocation>
</comment>
<evidence type="ECO:0000256" key="2">
    <source>
        <dbReference type="RuleBase" id="RU362097"/>
    </source>
</evidence>
<dbReference type="STRING" id="159087.Daro_2162"/>
<sequence length="475" mass="50601">MISPALYRLTPLALAFALSGCAIGPDYLRPSALLPSLFGEAKPAETVAIAPNPAIDPRWWTLFNDATLNDLVDQALSNNASLRQAIARVEQAEAVAREAGASFFPEIDGSAASSNTKASTKTATYVASQPAIRHARSAGLSTSFELDVWGRVRRANEAAQATLLASQYSRDSIRITVAGLVASNYLALRAYDAQLALTSETLKSREDSLKLVKTRVDAGLVSPLDGYQAEGALAAAQVQIAEQRRQRALAEHQLALLTGNPELKLAAGDLRQLPLPPLPPAGLPSDLIEGRPDVRQAEAELIATNAGIGIAKAGYFPKFTLTGSIGSESKILSDLFSAGSGTWSLGLSALMPILDFGRTSARVDQAKALNQQSLIAWQNSLQTAYKEVRDALVSLREDGEAETAQNIRVDSARKALDVSRLRYEAGHAGYLEVLDAQRTHNDAVTTMITMRQARLGAAIDLFKALGGGWKSDGLS</sequence>
<dbReference type="OrthoDB" id="9770517at2"/>
<dbReference type="eggNOG" id="COG1538">
    <property type="taxonomic scope" value="Bacteria"/>
</dbReference>
<dbReference type="GO" id="GO:0015562">
    <property type="term" value="F:efflux transmembrane transporter activity"/>
    <property type="evidence" value="ECO:0007669"/>
    <property type="project" value="InterPro"/>
</dbReference>
<name>Q47E29_DECAR</name>
<dbReference type="InterPro" id="IPR003423">
    <property type="entry name" value="OMP_efflux"/>
</dbReference>
<dbReference type="GO" id="GO:0005886">
    <property type="term" value="C:plasma membrane"/>
    <property type="evidence" value="ECO:0007669"/>
    <property type="project" value="UniProtKB-SubCell"/>
</dbReference>
<reference evidence="3" key="1">
    <citation type="submission" date="2005-08" db="EMBL/GenBank/DDBJ databases">
        <title>Complete sequence of Dechloromonas aromatica RCB.</title>
        <authorList>
            <person name="Salinero K.K."/>
            <person name="Copeland A."/>
            <person name="Lucas S."/>
            <person name="Lapidus A."/>
            <person name="Barry K."/>
            <person name="Detter J.C."/>
            <person name="Glavina T."/>
            <person name="Hammon N."/>
            <person name="Israni S."/>
            <person name="Pitluck S."/>
            <person name="Di Bartolo G."/>
            <person name="Trong S."/>
            <person name="Schmutz J."/>
            <person name="Larimer F."/>
            <person name="Land M."/>
            <person name="Ivanova N."/>
            <person name="Richardson P."/>
        </authorList>
    </citation>
    <scope>NUCLEOTIDE SEQUENCE</scope>
    <source>
        <strain evidence="3">RCB</strain>
    </source>
</reference>